<keyword evidence="1" id="KW-0732">Signal</keyword>
<name>A0ABU1D719_9BURK</name>
<keyword evidence="3" id="KW-1185">Reference proteome</keyword>
<dbReference type="RefSeq" id="WP_347287142.1">
    <property type="nucleotide sequence ID" value="NZ_JAUZQE010000020.1"/>
</dbReference>
<evidence type="ECO:0000313" key="2">
    <source>
        <dbReference type="EMBL" id="MDR4126241.1"/>
    </source>
</evidence>
<accession>A0ABU1D719</accession>
<sequence length="350" mass="37599">MIRKRIEIISCLCVSLAAVFPVQGAQPPAGGQGIPHSYLWRAQDGLGLRAAAYARRALVSRNSPGLLGGFDLPRVETPATRWLPAVAPPPPSRITGNWSFGASNWQTRFDEGLQVSLGASEIAVPAWNEGVRIGGISLSQSFVASAEDATNWSYSVAFGAVDESASGQAGDLAFGPKAGSMSLTYEYSPALRIISHTEAADELLLTGIGGQYDLGGLGRWRSGVAHSNQGLGGGWRYRAGADVDVADDVRLGWTGERHTAGFMDIRRYAAGSAPTAGSRQRWSASWGTGRWGEWSGSFESVHDAGGALQRRFQVTQQFWYGPRLRIGIHAEREVIADDYDIGLRVSFPLY</sequence>
<gene>
    <name evidence="2" type="ORF">Q8947_09635</name>
</gene>
<evidence type="ECO:0000256" key="1">
    <source>
        <dbReference type="SAM" id="SignalP"/>
    </source>
</evidence>
<organism evidence="2 3">
    <name type="scientific">Yanghanlia caeni</name>
    <dbReference type="NCBI Taxonomy" id="3064283"/>
    <lineage>
        <taxon>Bacteria</taxon>
        <taxon>Pseudomonadati</taxon>
        <taxon>Pseudomonadota</taxon>
        <taxon>Betaproteobacteria</taxon>
        <taxon>Burkholderiales</taxon>
        <taxon>Alcaligenaceae</taxon>
        <taxon>Yanghanlia</taxon>
    </lineage>
</organism>
<reference evidence="2 3" key="1">
    <citation type="submission" date="2023-08" db="EMBL/GenBank/DDBJ databases">
        <title>Alcaligenaceae gen. nov., a novel taxon isolated from the sludge of Yixing Pesticide Factory.</title>
        <authorList>
            <person name="Ruan L."/>
        </authorList>
    </citation>
    <scope>NUCLEOTIDE SEQUENCE [LARGE SCALE GENOMIC DNA]</scope>
    <source>
        <strain evidence="2 3">LG-2</strain>
    </source>
</reference>
<dbReference type="Proteomes" id="UP001232156">
    <property type="component" value="Unassembled WGS sequence"/>
</dbReference>
<evidence type="ECO:0008006" key="4">
    <source>
        <dbReference type="Google" id="ProtNLM"/>
    </source>
</evidence>
<feature type="signal peptide" evidence="1">
    <location>
        <begin position="1"/>
        <end position="24"/>
    </location>
</feature>
<evidence type="ECO:0000313" key="3">
    <source>
        <dbReference type="Proteomes" id="UP001232156"/>
    </source>
</evidence>
<protein>
    <recommendedName>
        <fullName evidence="4">Porin</fullName>
    </recommendedName>
</protein>
<comment type="caution">
    <text evidence="2">The sequence shown here is derived from an EMBL/GenBank/DDBJ whole genome shotgun (WGS) entry which is preliminary data.</text>
</comment>
<dbReference type="EMBL" id="JAUZQE010000020">
    <property type="protein sequence ID" value="MDR4126241.1"/>
    <property type="molecule type" value="Genomic_DNA"/>
</dbReference>
<proteinExistence type="predicted"/>
<feature type="chain" id="PRO_5045803156" description="Porin" evidence="1">
    <location>
        <begin position="25"/>
        <end position="350"/>
    </location>
</feature>